<evidence type="ECO:0000313" key="2">
    <source>
        <dbReference type="EMBL" id="KAF9517343.1"/>
    </source>
</evidence>
<sequence>MKHMQQNRWWGGGSLRLSTAHTVTKRELAKHKNKEHMHAYKGKGSQGSRSSPKKSSFCEKVRRPPLLLRPKERKQYDEGNRTFLWGRQKICRQMVRNPKKNKSGIPALYPIELCRLSFSTFGSSDAEVTVQVASESLPNDWPNETHKWGVTAAKDTCGSGGILCFIPRAGCQFKGSSNTVSWVKMLQLVSKTCSITVGMSVYGFVVRTCVWRNPTAPEDQERN</sequence>
<name>A0A9P6E022_9AGAM</name>
<gene>
    <name evidence="2" type="ORF">BS47DRAFT_1359637</name>
</gene>
<organism evidence="2 3">
    <name type="scientific">Hydnum rufescens UP504</name>
    <dbReference type="NCBI Taxonomy" id="1448309"/>
    <lineage>
        <taxon>Eukaryota</taxon>
        <taxon>Fungi</taxon>
        <taxon>Dikarya</taxon>
        <taxon>Basidiomycota</taxon>
        <taxon>Agaricomycotina</taxon>
        <taxon>Agaricomycetes</taxon>
        <taxon>Cantharellales</taxon>
        <taxon>Hydnaceae</taxon>
        <taxon>Hydnum</taxon>
    </lineage>
</organism>
<reference evidence="2" key="1">
    <citation type="journal article" date="2020" name="Nat. Commun.">
        <title>Large-scale genome sequencing of mycorrhizal fungi provides insights into the early evolution of symbiotic traits.</title>
        <authorList>
            <person name="Miyauchi S."/>
            <person name="Kiss E."/>
            <person name="Kuo A."/>
            <person name="Drula E."/>
            <person name="Kohler A."/>
            <person name="Sanchez-Garcia M."/>
            <person name="Morin E."/>
            <person name="Andreopoulos B."/>
            <person name="Barry K.W."/>
            <person name="Bonito G."/>
            <person name="Buee M."/>
            <person name="Carver A."/>
            <person name="Chen C."/>
            <person name="Cichocki N."/>
            <person name="Clum A."/>
            <person name="Culley D."/>
            <person name="Crous P.W."/>
            <person name="Fauchery L."/>
            <person name="Girlanda M."/>
            <person name="Hayes R.D."/>
            <person name="Keri Z."/>
            <person name="LaButti K."/>
            <person name="Lipzen A."/>
            <person name="Lombard V."/>
            <person name="Magnuson J."/>
            <person name="Maillard F."/>
            <person name="Murat C."/>
            <person name="Nolan M."/>
            <person name="Ohm R.A."/>
            <person name="Pangilinan J."/>
            <person name="Pereira M.F."/>
            <person name="Perotto S."/>
            <person name="Peter M."/>
            <person name="Pfister S."/>
            <person name="Riley R."/>
            <person name="Sitrit Y."/>
            <person name="Stielow J.B."/>
            <person name="Szollosi G."/>
            <person name="Zifcakova L."/>
            <person name="Stursova M."/>
            <person name="Spatafora J.W."/>
            <person name="Tedersoo L."/>
            <person name="Vaario L.M."/>
            <person name="Yamada A."/>
            <person name="Yan M."/>
            <person name="Wang P."/>
            <person name="Xu J."/>
            <person name="Bruns T."/>
            <person name="Baldrian P."/>
            <person name="Vilgalys R."/>
            <person name="Dunand C."/>
            <person name="Henrissat B."/>
            <person name="Grigoriev I.V."/>
            <person name="Hibbett D."/>
            <person name="Nagy L.G."/>
            <person name="Martin F.M."/>
        </authorList>
    </citation>
    <scope>NUCLEOTIDE SEQUENCE</scope>
    <source>
        <strain evidence="2">UP504</strain>
    </source>
</reference>
<dbReference type="EMBL" id="MU128932">
    <property type="protein sequence ID" value="KAF9517343.1"/>
    <property type="molecule type" value="Genomic_DNA"/>
</dbReference>
<dbReference type="Proteomes" id="UP000886523">
    <property type="component" value="Unassembled WGS sequence"/>
</dbReference>
<keyword evidence="3" id="KW-1185">Reference proteome</keyword>
<evidence type="ECO:0000313" key="3">
    <source>
        <dbReference type="Proteomes" id="UP000886523"/>
    </source>
</evidence>
<feature type="compositionally biased region" description="Low complexity" evidence="1">
    <location>
        <begin position="42"/>
        <end position="55"/>
    </location>
</feature>
<accession>A0A9P6E022</accession>
<feature type="compositionally biased region" description="Basic residues" evidence="1">
    <location>
        <begin position="28"/>
        <end position="41"/>
    </location>
</feature>
<evidence type="ECO:0000256" key="1">
    <source>
        <dbReference type="SAM" id="MobiDB-lite"/>
    </source>
</evidence>
<dbReference type="AlphaFoldDB" id="A0A9P6E022"/>
<feature type="region of interest" description="Disordered" evidence="1">
    <location>
        <begin position="28"/>
        <end position="73"/>
    </location>
</feature>
<comment type="caution">
    <text evidence="2">The sequence shown here is derived from an EMBL/GenBank/DDBJ whole genome shotgun (WGS) entry which is preliminary data.</text>
</comment>
<protein>
    <submittedName>
        <fullName evidence="2">Uncharacterized protein</fullName>
    </submittedName>
</protein>
<proteinExistence type="predicted"/>